<dbReference type="Proteomes" id="UP000195570">
    <property type="component" value="Unassembled WGS sequence"/>
</dbReference>
<keyword evidence="1" id="KW-0472">Membrane</keyword>
<proteinExistence type="predicted"/>
<evidence type="ECO:0000313" key="3">
    <source>
        <dbReference type="EMBL" id="SCU72296.1"/>
    </source>
</evidence>
<keyword evidence="2" id="KW-0732">Signal</keyword>
<protein>
    <recommendedName>
        <fullName evidence="5">Secreted protein</fullName>
    </recommendedName>
</protein>
<keyword evidence="1" id="KW-0812">Transmembrane</keyword>
<dbReference type="VEuPathDB" id="TriTrypDB:TEOVI_000387200"/>
<dbReference type="RefSeq" id="XP_067082812.1">
    <property type="nucleotide sequence ID" value="XM_067226711.1"/>
</dbReference>
<feature type="transmembrane region" description="Helical" evidence="1">
    <location>
        <begin position="118"/>
        <end position="146"/>
    </location>
</feature>
<feature type="chain" id="PRO_5009235542" description="Secreted protein" evidence="2">
    <location>
        <begin position="19"/>
        <end position="183"/>
    </location>
</feature>
<comment type="caution">
    <text evidence="3">The sequence shown here is derived from an EMBL/GenBank/DDBJ whole genome shotgun (WGS) entry which is preliminary data.</text>
</comment>
<name>A0A1G4IIM4_TRYEQ</name>
<keyword evidence="1" id="KW-1133">Transmembrane helix</keyword>
<gene>
    <name evidence="3" type="ORF">TEOVI_000387200</name>
</gene>
<evidence type="ECO:0000256" key="2">
    <source>
        <dbReference type="SAM" id="SignalP"/>
    </source>
</evidence>
<accession>A0A1G4IIM4</accession>
<evidence type="ECO:0008006" key="5">
    <source>
        <dbReference type="Google" id="ProtNLM"/>
    </source>
</evidence>
<dbReference type="AlphaFoldDB" id="A0A1G4IIM4"/>
<organism evidence="3 4">
    <name type="scientific">Trypanosoma equiperdum</name>
    <dbReference type="NCBI Taxonomy" id="5694"/>
    <lineage>
        <taxon>Eukaryota</taxon>
        <taxon>Discoba</taxon>
        <taxon>Euglenozoa</taxon>
        <taxon>Kinetoplastea</taxon>
        <taxon>Metakinetoplastina</taxon>
        <taxon>Trypanosomatida</taxon>
        <taxon>Trypanosomatidae</taxon>
        <taxon>Trypanosoma</taxon>
    </lineage>
</organism>
<dbReference type="EMBL" id="CZPT02001831">
    <property type="protein sequence ID" value="SCU72296.1"/>
    <property type="molecule type" value="Genomic_DNA"/>
</dbReference>
<keyword evidence="4" id="KW-1185">Reference proteome</keyword>
<feature type="signal peptide" evidence="2">
    <location>
        <begin position="1"/>
        <end position="18"/>
    </location>
</feature>
<evidence type="ECO:0000313" key="4">
    <source>
        <dbReference type="Proteomes" id="UP000195570"/>
    </source>
</evidence>
<sequence length="183" mass="20669">MTFFKLLLVLSLVNQLSGALTKFFYHPCDGECRSGSRTDQNLTLQKWSKLQGKCSYSSLVQCDPHAEVSTEQATTRLLTFQAFLVRYAHFEELVSTTLGIEHGNKCGRPCVTGRFRSVFSVVLLILFSISATSLSMGKGLWILFYLPDCGDRRLANYDCKRVVVTVDMSLFLNRLSFPLRGEF</sequence>
<evidence type="ECO:0000256" key="1">
    <source>
        <dbReference type="SAM" id="Phobius"/>
    </source>
</evidence>
<dbReference type="GeneID" id="92377812"/>
<reference evidence="3" key="1">
    <citation type="submission" date="2016-09" db="EMBL/GenBank/DDBJ databases">
        <authorList>
            <person name="Hebert L."/>
            <person name="Moumen B."/>
        </authorList>
    </citation>
    <scope>NUCLEOTIDE SEQUENCE [LARGE SCALE GENOMIC DNA]</scope>
    <source>
        <strain evidence="3">OVI</strain>
    </source>
</reference>